<evidence type="ECO:0000313" key="10">
    <source>
        <dbReference type="Proteomes" id="UP000594262"/>
    </source>
</evidence>
<protein>
    <submittedName>
        <fullName evidence="9">Uncharacterized protein</fullName>
    </submittedName>
</protein>
<evidence type="ECO:0000313" key="9">
    <source>
        <dbReference type="EnsemblMetazoa" id="CLYHEMP001486.4"/>
    </source>
</evidence>
<evidence type="ECO:0000256" key="5">
    <source>
        <dbReference type="ARBA" id="ARBA00023136"/>
    </source>
</evidence>
<feature type="transmembrane region" description="Helical" evidence="6">
    <location>
        <begin position="271"/>
        <end position="292"/>
    </location>
</feature>
<keyword evidence="6" id="KW-0406">Ion transport</keyword>
<dbReference type="SUPFAM" id="SSF90112">
    <property type="entry name" value="Neurotransmitter-gated ion-channel transmembrane pore"/>
    <property type="match status" value="1"/>
</dbReference>
<feature type="transmembrane region" description="Helical" evidence="6">
    <location>
        <begin position="298"/>
        <end position="323"/>
    </location>
</feature>
<comment type="similarity">
    <text evidence="2">Belongs to the ligand-gated ion channel (TC 1.A.9) family. Acetylcholine receptor (TC 1.A.9.1) subfamily.</text>
</comment>
<proteinExistence type="inferred from homology"/>
<dbReference type="Pfam" id="PF02932">
    <property type="entry name" value="Neur_chan_memb"/>
    <property type="match status" value="1"/>
</dbReference>
<evidence type="ECO:0000256" key="6">
    <source>
        <dbReference type="RuleBase" id="RU000687"/>
    </source>
</evidence>
<dbReference type="PANTHER" id="PTHR18945">
    <property type="entry name" value="NEUROTRANSMITTER GATED ION CHANNEL"/>
    <property type="match status" value="1"/>
</dbReference>
<dbReference type="NCBIfam" id="TIGR00860">
    <property type="entry name" value="LIC"/>
    <property type="match status" value="1"/>
</dbReference>
<dbReference type="GO" id="GO:0004888">
    <property type="term" value="F:transmembrane signaling receptor activity"/>
    <property type="evidence" value="ECO:0007669"/>
    <property type="project" value="InterPro"/>
</dbReference>
<dbReference type="EnsemblMetazoa" id="CLYHEMT001486.4">
    <property type="protein sequence ID" value="CLYHEMP001486.4"/>
    <property type="gene ID" value="CLYHEMG001486"/>
</dbReference>
<feature type="domain" description="Neurotransmitter-gated ion-channel ligand-binding" evidence="7">
    <location>
        <begin position="25"/>
        <end position="238"/>
    </location>
</feature>
<dbReference type="Proteomes" id="UP000594262">
    <property type="component" value="Unplaced"/>
</dbReference>
<dbReference type="InterPro" id="IPR038050">
    <property type="entry name" value="Neuro_actylchol_rec"/>
</dbReference>
<dbReference type="PRINTS" id="PR00252">
    <property type="entry name" value="NRIONCHANNEL"/>
</dbReference>
<keyword evidence="3 6" id="KW-0812">Transmembrane</keyword>
<dbReference type="CDD" id="cd19051">
    <property type="entry name" value="LGIC_TM_cation"/>
    <property type="match status" value="1"/>
</dbReference>
<dbReference type="Gene3D" id="1.20.58.390">
    <property type="entry name" value="Neurotransmitter-gated ion-channel transmembrane domain"/>
    <property type="match status" value="2"/>
</dbReference>
<feature type="domain" description="Neurotransmitter-gated ion-channel transmembrane" evidence="8">
    <location>
        <begin position="246"/>
        <end position="503"/>
    </location>
</feature>
<feature type="chain" id="PRO_5029941357" evidence="6">
    <location>
        <begin position="22"/>
        <end position="516"/>
    </location>
</feature>
<feature type="signal peptide" evidence="6">
    <location>
        <begin position="1"/>
        <end position="21"/>
    </location>
</feature>
<evidence type="ECO:0000256" key="1">
    <source>
        <dbReference type="ARBA" id="ARBA00004141"/>
    </source>
</evidence>
<dbReference type="AlphaFoldDB" id="A0A7M5V0R6"/>
<dbReference type="Pfam" id="PF02931">
    <property type="entry name" value="Neur_chan_LBD"/>
    <property type="match status" value="1"/>
</dbReference>
<dbReference type="SUPFAM" id="SSF63712">
    <property type="entry name" value="Nicotinic receptor ligand binding domain-like"/>
    <property type="match status" value="1"/>
</dbReference>
<dbReference type="InterPro" id="IPR006029">
    <property type="entry name" value="Neurotrans-gated_channel_TM"/>
</dbReference>
<keyword evidence="4 6" id="KW-1133">Transmembrane helix</keyword>
<keyword evidence="6" id="KW-0813">Transport</keyword>
<dbReference type="GeneID" id="136800630"/>
<reference evidence="9" key="1">
    <citation type="submission" date="2021-01" db="UniProtKB">
        <authorList>
            <consortium name="EnsemblMetazoa"/>
        </authorList>
    </citation>
    <scope>IDENTIFICATION</scope>
</reference>
<dbReference type="RefSeq" id="XP_066913378.1">
    <property type="nucleotide sequence ID" value="XM_067057277.1"/>
</dbReference>
<dbReference type="GO" id="GO:0016020">
    <property type="term" value="C:membrane"/>
    <property type="evidence" value="ECO:0007669"/>
    <property type="project" value="UniProtKB-SubCell"/>
</dbReference>
<dbReference type="InterPro" id="IPR036734">
    <property type="entry name" value="Neur_chan_lig-bd_sf"/>
</dbReference>
<evidence type="ECO:0000259" key="7">
    <source>
        <dbReference type="Pfam" id="PF02931"/>
    </source>
</evidence>
<organism evidence="9 10">
    <name type="scientific">Clytia hemisphaerica</name>
    <dbReference type="NCBI Taxonomy" id="252671"/>
    <lineage>
        <taxon>Eukaryota</taxon>
        <taxon>Metazoa</taxon>
        <taxon>Cnidaria</taxon>
        <taxon>Hydrozoa</taxon>
        <taxon>Hydroidolina</taxon>
        <taxon>Leptothecata</taxon>
        <taxon>Obeliida</taxon>
        <taxon>Clytiidae</taxon>
        <taxon>Clytia</taxon>
    </lineage>
</organism>
<feature type="transmembrane region" description="Helical" evidence="6">
    <location>
        <begin position="240"/>
        <end position="264"/>
    </location>
</feature>
<dbReference type="Gene3D" id="2.70.170.10">
    <property type="entry name" value="Neurotransmitter-gated ion-channel ligand-binding domain"/>
    <property type="match status" value="1"/>
</dbReference>
<dbReference type="GO" id="GO:0005230">
    <property type="term" value="F:extracellular ligand-gated monoatomic ion channel activity"/>
    <property type="evidence" value="ECO:0007669"/>
    <property type="project" value="InterPro"/>
</dbReference>
<dbReference type="CDD" id="cd18997">
    <property type="entry name" value="LGIC_ECD_nAChR"/>
    <property type="match status" value="1"/>
</dbReference>
<dbReference type="FunFam" id="1.20.58.390:FF:000043">
    <property type="entry name" value="AcetylCholine Receptor"/>
    <property type="match status" value="1"/>
</dbReference>
<dbReference type="InterPro" id="IPR006202">
    <property type="entry name" value="Neur_chan_lig-bd"/>
</dbReference>
<keyword evidence="6" id="KW-0407">Ion channel</keyword>
<keyword evidence="10" id="KW-1185">Reference proteome</keyword>
<keyword evidence="6" id="KW-0732">Signal</keyword>
<dbReference type="InterPro" id="IPR018000">
    <property type="entry name" value="Neurotransmitter_ion_chnl_CS"/>
</dbReference>
<comment type="subcellular location">
    <subcellularLocation>
        <location evidence="1">Membrane</location>
        <topology evidence="1">Multi-pass membrane protein</topology>
    </subcellularLocation>
</comment>
<dbReference type="FunFam" id="2.70.170.10:FF:000016">
    <property type="entry name" value="Nicotinic acetylcholine receptor subunit"/>
    <property type="match status" value="1"/>
</dbReference>
<dbReference type="InterPro" id="IPR036719">
    <property type="entry name" value="Neuro-gated_channel_TM_sf"/>
</dbReference>
<evidence type="ECO:0000256" key="3">
    <source>
        <dbReference type="ARBA" id="ARBA00022692"/>
    </source>
</evidence>
<dbReference type="InterPro" id="IPR006201">
    <property type="entry name" value="Neur_channel"/>
</dbReference>
<accession>A0A7M5V0R6</accession>
<dbReference type="PROSITE" id="PS00236">
    <property type="entry name" value="NEUROTR_ION_CHANNEL"/>
    <property type="match status" value="1"/>
</dbReference>
<dbReference type="OrthoDB" id="5975154at2759"/>
<evidence type="ECO:0000259" key="8">
    <source>
        <dbReference type="Pfam" id="PF02932"/>
    </source>
</evidence>
<evidence type="ECO:0000256" key="4">
    <source>
        <dbReference type="ARBA" id="ARBA00022989"/>
    </source>
</evidence>
<name>A0A7M5V0R6_9CNID</name>
<evidence type="ECO:0000256" key="2">
    <source>
        <dbReference type="ARBA" id="ARBA00009237"/>
    </source>
</evidence>
<feature type="transmembrane region" description="Helical" evidence="6">
    <location>
        <begin position="491"/>
        <end position="511"/>
    </location>
</feature>
<keyword evidence="5 6" id="KW-0472">Membrane</keyword>
<sequence length="516" mass="59374">MKRCIFFMVLVFVIMPDLSVASDNEKRLFDNIFGDYDPGVRPVMDDNDTINVDLTMNLHAIVDVQTKSQTLIMSVFIQQKWKDETLTWKKEDYGGHIKSINVDPSRVWKPDIVLYSNADEDKTFGGNLDRLNTRVRLFYDGNITWLAPIILRSQCSIDVTYFPFDTQNCTLKFGSWTYERARLNLRDGGIKMAQIKEYEANSEWKLISTYNMRHDIEYPCCKDEFYPDITFHIVIARRSLFYLCNLIFPMTVIGMLTMLSFLLPAESGERISLAITLLLAMTVFMLVVADIIPATSDVIPLVGIFFSASMIEMVIMIVVLCYIMRLYHKGPNDPPMPLWMKKYIYDSLSYKLHIRRRKEEEGVEDTGNNEAHPFIPNKQQERQNEAIFNNGTVTVINRLKPMTQAEKWNNHMTSLSLLAANRQPNNRLSGAPTAAGHFMNNTILQHPEQPASEAQIVINKLNILVNKLKDMDAEDDVTAEWRTVAMTLDRLLVIFFFVVYLVTILACFLRSPGYVS</sequence>